<accession>A0A1C7MHY1</accession>
<feature type="transmembrane region" description="Helical" evidence="1">
    <location>
        <begin position="121"/>
        <end position="142"/>
    </location>
</feature>
<reference evidence="2 3" key="1">
    <citation type="submission" date="2016-03" db="EMBL/GenBank/DDBJ databases">
        <title>Whole genome sequencing of Grifola frondosa 9006-11.</title>
        <authorList>
            <person name="Min B."/>
            <person name="Park H."/>
            <person name="Kim J.-G."/>
            <person name="Cho H."/>
            <person name="Oh Y.-L."/>
            <person name="Kong W.-S."/>
            <person name="Choi I.-G."/>
        </authorList>
    </citation>
    <scope>NUCLEOTIDE SEQUENCE [LARGE SCALE GENOMIC DNA]</scope>
    <source>
        <strain evidence="2 3">9006-11</strain>
    </source>
</reference>
<evidence type="ECO:0000313" key="3">
    <source>
        <dbReference type="Proteomes" id="UP000092993"/>
    </source>
</evidence>
<dbReference type="STRING" id="5627.A0A1C7MHY1"/>
<proteinExistence type="predicted"/>
<keyword evidence="1" id="KW-1133">Transmembrane helix</keyword>
<dbReference type="AlphaFoldDB" id="A0A1C7MHY1"/>
<dbReference type="EMBL" id="LUGG01000003">
    <property type="protein sequence ID" value="OBZ76541.1"/>
    <property type="molecule type" value="Genomic_DNA"/>
</dbReference>
<dbReference type="Proteomes" id="UP000092993">
    <property type="component" value="Unassembled WGS sequence"/>
</dbReference>
<keyword evidence="3" id="KW-1185">Reference proteome</keyword>
<gene>
    <name evidence="2" type="ORF">A0H81_03144</name>
</gene>
<comment type="caution">
    <text evidence="2">The sequence shown here is derived from an EMBL/GenBank/DDBJ whole genome shotgun (WGS) entry which is preliminary data.</text>
</comment>
<dbReference type="OrthoDB" id="3178264at2759"/>
<name>A0A1C7MHY1_GRIFR</name>
<protein>
    <submittedName>
        <fullName evidence="2">Uncharacterized protein</fullName>
    </submittedName>
</protein>
<evidence type="ECO:0000256" key="1">
    <source>
        <dbReference type="SAM" id="Phobius"/>
    </source>
</evidence>
<keyword evidence="1" id="KW-0472">Membrane</keyword>
<evidence type="ECO:0000313" key="2">
    <source>
        <dbReference type="EMBL" id="OBZ76541.1"/>
    </source>
</evidence>
<organism evidence="2 3">
    <name type="scientific">Grifola frondosa</name>
    <name type="common">Maitake</name>
    <name type="synonym">Polyporus frondosus</name>
    <dbReference type="NCBI Taxonomy" id="5627"/>
    <lineage>
        <taxon>Eukaryota</taxon>
        <taxon>Fungi</taxon>
        <taxon>Dikarya</taxon>
        <taxon>Basidiomycota</taxon>
        <taxon>Agaricomycotina</taxon>
        <taxon>Agaricomycetes</taxon>
        <taxon>Polyporales</taxon>
        <taxon>Grifolaceae</taxon>
        <taxon>Grifola</taxon>
    </lineage>
</organism>
<sequence length="294" mass="32149">MRLDERTFERPKYRYLDLSNCRRRAAPRCRISVNCTSSNSILDQNRLAQRSHVCSTVRNKFTALSNPQRPKVVFKSKAYCRYFINKSDPASLSFQPFRILRANSNNFLVSLWYSKMLHTSLVALLSFITLLGAVLVGGVPHARRQVGDLQCNINRAEIVFNLAQMEATVSNLTMQLASNSTAAELIGVAADGVSGAQGAVKTILLALINGETAPAEARDEVGGNLTSVFFALGNITSTDPETSANLEKAQTELTNAGLAGNGVVNNCKYIEASLKLGPQRYEVCGRQSRLNEAN</sequence>
<keyword evidence="1" id="KW-0812">Transmembrane</keyword>